<protein>
    <submittedName>
        <fullName evidence="1">Uncharacterized protein</fullName>
    </submittedName>
</protein>
<comment type="caution">
    <text evidence="1">The sequence shown here is derived from an EMBL/GenBank/DDBJ whole genome shotgun (WGS) entry which is preliminary data.</text>
</comment>
<dbReference type="AlphaFoldDB" id="A0A645EMR8"/>
<gene>
    <name evidence="1" type="ORF">SDC9_149035</name>
</gene>
<accession>A0A645EMR8</accession>
<reference evidence="1" key="1">
    <citation type="submission" date="2019-08" db="EMBL/GenBank/DDBJ databases">
        <authorList>
            <person name="Kucharzyk K."/>
            <person name="Murdoch R.W."/>
            <person name="Higgins S."/>
            <person name="Loffler F."/>
        </authorList>
    </citation>
    <scope>NUCLEOTIDE SEQUENCE</scope>
</reference>
<sequence length="143" mass="16654">MRVNNRRKDRVHAADVVFPNRDRLPRYIACDCAVTFARRGADRHAGCGHVLCEHALRACGVFHLLRRGFAECCRLFRGVARACCHDRNRREIRLHRHNAIPADHDGMLWRQRFVVDDYVWLLRLCGGSRRDIALLFTGGKRKH</sequence>
<evidence type="ECO:0000313" key="1">
    <source>
        <dbReference type="EMBL" id="MPN01823.1"/>
    </source>
</evidence>
<name>A0A645EMR8_9ZZZZ</name>
<dbReference type="EMBL" id="VSSQ01047800">
    <property type="protein sequence ID" value="MPN01823.1"/>
    <property type="molecule type" value="Genomic_DNA"/>
</dbReference>
<organism evidence="1">
    <name type="scientific">bioreactor metagenome</name>
    <dbReference type="NCBI Taxonomy" id="1076179"/>
    <lineage>
        <taxon>unclassified sequences</taxon>
        <taxon>metagenomes</taxon>
        <taxon>ecological metagenomes</taxon>
    </lineage>
</organism>
<proteinExistence type="predicted"/>